<dbReference type="EMBL" id="LAZP02000560">
    <property type="protein sequence ID" value="PFH56527.1"/>
    <property type="molecule type" value="Genomic_DNA"/>
</dbReference>
<dbReference type="OrthoDB" id="4589291at2759"/>
<reference evidence="1 2" key="1">
    <citation type="journal article" date="2015" name="BMC Genomics">
        <title>Gene expression during zombie ant biting behavior reflects the complexity underlying fungal parasitic behavioral manipulation.</title>
        <authorList>
            <person name="de Bekker C."/>
            <person name="Ohm R.A."/>
            <person name="Loreto R.G."/>
            <person name="Sebastian A."/>
            <person name="Albert I."/>
            <person name="Merrow M."/>
            <person name="Brachmann A."/>
            <person name="Hughes D.P."/>
        </authorList>
    </citation>
    <scope>NUCLEOTIDE SEQUENCE [LARGE SCALE GENOMIC DNA]</scope>
    <source>
        <strain evidence="1 2">SC16a</strain>
    </source>
</reference>
<protein>
    <submittedName>
        <fullName evidence="1">Uncharacterized protein</fullName>
    </submittedName>
</protein>
<proteinExistence type="predicted"/>
<evidence type="ECO:0000313" key="1">
    <source>
        <dbReference type="EMBL" id="PFH56527.1"/>
    </source>
</evidence>
<name>A0A2A9P6G0_OPHUN</name>
<gene>
    <name evidence="1" type="ORF">XA68_16387</name>
</gene>
<reference evidence="1 2" key="2">
    <citation type="journal article" date="2017" name="Sci. Rep.">
        <title>Ant-infecting Ophiocordyceps genomes reveal a high diversity of potential behavioral manipulation genes and a possible major role for enterotoxins.</title>
        <authorList>
            <person name="de Bekker C."/>
            <person name="Ohm R.A."/>
            <person name="Evans H.C."/>
            <person name="Brachmann A."/>
            <person name="Hughes D.P."/>
        </authorList>
    </citation>
    <scope>NUCLEOTIDE SEQUENCE [LARGE SCALE GENOMIC DNA]</scope>
    <source>
        <strain evidence="1 2">SC16a</strain>
    </source>
</reference>
<keyword evidence="2" id="KW-1185">Reference proteome</keyword>
<sequence length="224" mass="25264">MTRLTTSQPSQGSGVDTIVSRASYCRCPEWLRTMETRIRQEFRLYTDSPQDALMSGPSTPQDHVIKRPSATQVDKLITLSGQFVFSSALASNIHSISPPRWECQVDVYTDDLESILVDGLEWHEADIQVSAGDISIEPEYLPQSRTGWSYGRVYYLEEAGNPRWAAKITVRAPKTSTLSELSLRDVLLANNIYGAWAWDLDRNKIYDWQKHGLELGARILLAGD</sequence>
<organism evidence="1 2">
    <name type="scientific">Ophiocordyceps unilateralis</name>
    <name type="common">Zombie-ant fungus</name>
    <name type="synonym">Torrubia unilateralis</name>
    <dbReference type="NCBI Taxonomy" id="268505"/>
    <lineage>
        <taxon>Eukaryota</taxon>
        <taxon>Fungi</taxon>
        <taxon>Dikarya</taxon>
        <taxon>Ascomycota</taxon>
        <taxon>Pezizomycotina</taxon>
        <taxon>Sordariomycetes</taxon>
        <taxon>Hypocreomycetidae</taxon>
        <taxon>Hypocreales</taxon>
        <taxon>Ophiocordycipitaceae</taxon>
        <taxon>Ophiocordyceps</taxon>
    </lineage>
</organism>
<dbReference type="AlphaFoldDB" id="A0A2A9P6G0"/>
<dbReference type="Proteomes" id="UP000037136">
    <property type="component" value="Unassembled WGS sequence"/>
</dbReference>
<accession>A0A2A9P6G0</accession>
<comment type="caution">
    <text evidence="1">The sequence shown here is derived from an EMBL/GenBank/DDBJ whole genome shotgun (WGS) entry which is preliminary data.</text>
</comment>
<evidence type="ECO:0000313" key="2">
    <source>
        <dbReference type="Proteomes" id="UP000037136"/>
    </source>
</evidence>